<evidence type="ECO:0000313" key="1">
    <source>
        <dbReference type="EMBL" id="KCW80281.1"/>
    </source>
</evidence>
<name>A0A059CQ02_EUCGR</name>
<protein>
    <submittedName>
        <fullName evidence="1">Uncharacterized protein</fullName>
    </submittedName>
</protein>
<dbReference type="Gramene" id="KCW80281">
    <property type="protein sequence ID" value="KCW80281"/>
    <property type="gene ID" value="EUGRSUZ_C01642"/>
</dbReference>
<reference evidence="1" key="1">
    <citation type="submission" date="2013-07" db="EMBL/GenBank/DDBJ databases">
        <title>The genome of Eucalyptus grandis.</title>
        <authorList>
            <person name="Schmutz J."/>
            <person name="Hayes R."/>
            <person name="Myburg A."/>
            <person name="Tuskan G."/>
            <person name="Grattapaglia D."/>
            <person name="Rokhsar D.S."/>
        </authorList>
    </citation>
    <scope>NUCLEOTIDE SEQUENCE</scope>
    <source>
        <tissue evidence="1">Leaf extractions</tissue>
    </source>
</reference>
<gene>
    <name evidence="1" type="ORF">EUGRSUZ_C01642</name>
</gene>
<accession>A0A059CQ02</accession>
<proteinExistence type="predicted"/>
<organism evidence="1">
    <name type="scientific">Eucalyptus grandis</name>
    <name type="common">Flooded gum</name>
    <dbReference type="NCBI Taxonomy" id="71139"/>
    <lineage>
        <taxon>Eukaryota</taxon>
        <taxon>Viridiplantae</taxon>
        <taxon>Streptophyta</taxon>
        <taxon>Embryophyta</taxon>
        <taxon>Tracheophyta</taxon>
        <taxon>Spermatophyta</taxon>
        <taxon>Magnoliopsida</taxon>
        <taxon>eudicotyledons</taxon>
        <taxon>Gunneridae</taxon>
        <taxon>Pentapetalae</taxon>
        <taxon>rosids</taxon>
        <taxon>malvids</taxon>
        <taxon>Myrtales</taxon>
        <taxon>Myrtaceae</taxon>
        <taxon>Myrtoideae</taxon>
        <taxon>Eucalypteae</taxon>
        <taxon>Eucalyptus</taxon>
    </lineage>
</organism>
<dbReference type="EMBL" id="KK198755">
    <property type="protein sequence ID" value="KCW80281.1"/>
    <property type="molecule type" value="Genomic_DNA"/>
</dbReference>
<sequence length="101" mass="11515">MIYYKFEQCYLYESCWNYEKKHFHKFIHFMTGSNMSRSINSPPISSRNNDFMCNELMNRTSSVTQRYEASLPGGGGDGVVPVVGAGSYQTHEVLALVKTKC</sequence>
<dbReference type="AlphaFoldDB" id="A0A059CQ02"/>
<dbReference type="InParanoid" id="A0A059CQ02"/>